<dbReference type="GO" id="GO:0005737">
    <property type="term" value="C:cytoplasm"/>
    <property type="evidence" value="ECO:0007669"/>
    <property type="project" value="TreeGrafter"/>
</dbReference>
<name>A0A6P5GZR2_ANACO</name>
<keyword evidence="3" id="KW-0808">Transferase</keyword>
<proteinExistence type="predicted"/>
<feature type="region of interest" description="Disordered" evidence="9">
    <location>
        <begin position="305"/>
        <end position="332"/>
    </location>
</feature>
<organism evidence="11 12">
    <name type="scientific">Ananas comosus</name>
    <name type="common">Pineapple</name>
    <name type="synonym">Ananas ananas</name>
    <dbReference type="NCBI Taxonomy" id="4615"/>
    <lineage>
        <taxon>Eukaryota</taxon>
        <taxon>Viridiplantae</taxon>
        <taxon>Streptophyta</taxon>
        <taxon>Embryophyta</taxon>
        <taxon>Tracheophyta</taxon>
        <taxon>Spermatophyta</taxon>
        <taxon>Magnoliopsida</taxon>
        <taxon>Liliopsida</taxon>
        <taxon>Poales</taxon>
        <taxon>Bromeliaceae</taxon>
        <taxon>Bromelioideae</taxon>
        <taxon>Ananas</taxon>
    </lineage>
</organism>
<dbReference type="GO" id="GO:0008270">
    <property type="term" value="F:zinc ion binding"/>
    <property type="evidence" value="ECO:0007669"/>
    <property type="project" value="UniProtKB-KW"/>
</dbReference>
<evidence type="ECO:0000256" key="1">
    <source>
        <dbReference type="ARBA" id="ARBA00000900"/>
    </source>
</evidence>
<evidence type="ECO:0000256" key="8">
    <source>
        <dbReference type="PROSITE-ProRule" id="PRU00175"/>
    </source>
</evidence>
<reference evidence="11" key="1">
    <citation type="journal article" date="2015" name="Nat. Genet.">
        <title>The pineapple genome and the evolution of CAM photosynthesis.</title>
        <authorList>
            <person name="Ming R."/>
            <person name="VanBuren R."/>
            <person name="Wai C.M."/>
            <person name="Tang H."/>
            <person name="Schatz M.C."/>
            <person name="Bowers J.E."/>
            <person name="Lyons E."/>
            <person name="Wang M.L."/>
            <person name="Chen J."/>
            <person name="Biggers E."/>
            <person name="Zhang J."/>
            <person name="Huang L."/>
            <person name="Zhang L."/>
            <person name="Miao W."/>
            <person name="Zhang J."/>
            <person name="Ye Z."/>
            <person name="Miao C."/>
            <person name="Lin Z."/>
            <person name="Wang H."/>
            <person name="Zhou H."/>
            <person name="Yim W.C."/>
            <person name="Priest H.D."/>
            <person name="Zheng C."/>
            <person name="Woodhouse M."/>
            <person name="Edger P.P."/>
            <person name="Guyot R."/>
            <person name="Guo H.B."/>
            <person name="Guo H."/>
            <person name="Zheng G."/>
            <person name="Singh R."/>
            <person name="Sharma A."/>
            <person name="Min X."/>
            <person name="Zheng Y."/>
            <person name="Lee H."/>
            <person name="Gurtowski J."/>
            <person name="Sedlazeck F.J."/>
            <person name="Harkess A."/>
            <person name="McKain M.R."/>
            <person name="Liao Z."/>
            <person name="Fang J."/>
            <person name="Liu J."/>
            <person name="Zhang X."/>
            <person name="Zhang Q."/>
            <person name="Hu W."/>
            <person name="Qin Y."/>
            <person name="Wang K."/>
            <person name="Chen L.Y."/>
            <person name="Shirley N."/>
            <person name="Lin Y.R."/>
            <person name="Liu L.Y."/>
            <person name="Hernandez A.G."/>
            <person name="Wright C.L."/>
            <person name="Bulone V."/>
            <person name="Tuskan G.A."/>
            <person name="Heath K."/>
            <person name="Zee F."/>
            <person name="Moore P.H."/>
            <person name="Sunkar R."/>
            <person name="Leebens-Mack J.H."/>
            <person name="Mockler T."/>
            <person name="Bennetzen J.L."/>
            <person name="Freeling M."/>
            <person name="Sankoff D."/>
            <person name="Paterson A.H."/>
            <person name="Zhu X."/>
            <person name="Yang X."/>
            <person name="Smith J.A."/>
            <person name="Cushman J.C."/>
            <person name="Paull R.E."/>
            <person name="Yu Q."/>
        </authorList>
    </citation>
    <scope>NUCLEOTIDE SEQUENCE [LARGE SCALE GENOMIC DNA]</scope>
    <source>
        <strain evidence="11">cv. F153</strain>
    </source>
</reference>
<gene>
    <name evidence="12" type="primary">LOC109728241</name>
</gene>
<dbReference type="PANTHER" id="PTHR15710:SF22">
    <property type="entry name" value="RING-TYPE E3 UBIQUITIN TRANSFERASE"/>
    <property type="match status" value="1"/>
</dbReference>
<dbReference type="InterPro" id="IPR013083">
    <property type="entry name" value="Znf_RING/FYVE/PHD"/>
</dbReference>
<keyword evidence="6" id="KW-0833">Ubl conjugation pathway</keyword>
<dbReference type="SMART" id="SM00184">
    <property type="entry name" value="RING"/>
    <property type="match status" value="1"/>
</dbReference>
<dbReference type="InterPro" id="IPR001841">
    <property type="entry name" value="Znf_RING"/>
</dbReference>
<dbReference type="GO" id="GO:0016567">
    <property type="term" value="P:protein ubiquitination"/>
    <property type="evidence" value="ECO:0007669"/>
    <property type="project" value="TreeGrafter"/>
</dbReference>
<dbReference type="OrthoDB" id="21204at2759"/>
<dbReference type="InterPro" id="IPR039525">
    <property type="entry name" value="RNF126-like_zinc-ribbon"/>
</dbReference>
<dbReference type="GO" id="GO:0061630">
    <property type="term" value="F:ubiquitin protein ligase activity"/>
    <property type="evidence" value="ECO:0007669"/>
    <property type="project" value="UniProtKB-EC"/>
</dbReference>
<evidence type="ECO:0000256" key="2">
    <source>
        <dbReference type="ARBA" id="ARBA00012483"/>
    </source>
</evidence>
<keyword evidence="11" id="KW-1185">Reference proteome</keyword>
<evidence type="ECO:0000256" key="3">
    <source>
        <dbReference type="ARBA" id="ARBA00022679"/>
    </source>
</evidence>
<evidence type="ECO:0000259" key="10">
    <source>
        <dbReference type="PROSITE" id="PS50089"/>
    </source>
</evidence>
<feature type="region of interest" description="Disordered" evidence="9">
    <location>
        <begin position="263"/>
        <end position="289"/>
    </location>
</feature>
<dbReference type="Gramene" id="Aco007163.1.mrna1">
    <property type="protein sequence ID" value="Aco007163.1.mrna1.cds1"/>
    <property type="gene ID" value="Aco007163.1.path1"/>
</dbReference>
<comment type="catalytic activity">
    <reaction evidence="1">
        <text>S-ubiquitinyl-[E2 ubiquitin-conjugating enzyme]-L-cysteine + [acceptor protein]-L-lysine = [E2 ubiquitin-conjugating enzyme]-L-cysteine + N(6)-ubiquitinyl-[acceptor protein]-L-lysine.</text>
        <dbReference type="EC" id="2.3.2.27"/>
    </reaction>
</comment>
<dbReference type="EC" id="2.3.2.27" evidence="2"/>
<keyword evidence="4" id="KW-0479">Metal-binding</keyword>
<keyword evidence="7" id="KW-0862">Zinc</keyword>
<evidence type="ECO:0000256" key="5">
    <source>
        <dbReference type="ARBA" id="ARBA00022771"/>
    </source>
</evidence>
<accession>A0A6P5GZR2</accession>
<protein>
    <recommendedName>
        <fullName evidence="2">RING-type E3 ubiquitin transferase</fullName>
        <ecNumber evidence="2">2.3.2.27</ecNumber>
    </recommendedName>
</protein>
<dbReference type="Pfam" id="PF14369">
    <property type="entry name" value="Zn_ribbon_19"/>
    <property type="match status" value="1"/>
</dbReference>
<dbReference type="PROSITE" id="PS50089">
    <property type="entry name" value="ZF_RING_2"/>
    <property type="match status" value="1"/>
</dbReference>
<sequence length="332" mass="36665">MGEVLPARYWCHVCADFVNPIMEAEIKCPFCDGGFVEELDREDVETASELRSDRALSLWAPILMGMVSSRNSRSRREEEEEEEGDSDHEFDDFTANRARTSAMLQLIQSIRGVREGERRGRDRERARERRSGRSAIAFDSLNEAIFLQGSFGSDDNSGDSSFPFGNYFIESGFDLLLQHLAENDPNCHGTPPAKKEAVEALPMVKVAEVMSCSVCLDDFEKGSVAKEMPCKHKFHKDCILPWLELHSSCPVCRFQLPADELKDSNGSNNGRRVESNSSEDGSGGNSNRGYLPVLWPFNGVFAQSGSRNGGNSSSNPSSSSSTYGSSSTAEEN</sequence>
<dbReference type="FunFam" id="3.30.40.10:FF:000022">
    <property type="entry name" value="E3 ubiquitin-protein ligase RING1-like"/>
    <property type="match status" value="1"/>
</dbReference>
<dbReference type="Gene3D" id="3.30.40.10">
    <property type="entry name" value="Zinc/RING finger domain, C3HC4 (zinc finger)"/>
    <property type="match status" value="1"/>
</dbReference>
<feature type="compositionally biased region" description="Acidic residues" evidence="9">
    <location>
        <begin position="78"/>
        <end position="92"/>
    </location>
</feature>
<dbReference type="CDD" id="cd16669">
    <property type="entry name" value="RING-H2_RNF181"/>
    <property type="match status" value="1"/>
</dbReference>
<dbReference type="Proteomes" id="UP000515123">
    <property type="component" value="Linkage group 23"/>
</dbReference>
<feature type="domain" description="RING-type" evidence="10">
    <location>
        <begin position="212"/>
        <end position="253"/>
    </location>
</feature>
<evidence type="ECO:0000313" key="11">
    <source>
        <dbReference type="Proteomes" id="UP000515123"/>
    </source>
</evidence>
<dbReference type="Pfam" id="PF13639">
    <property type="entry name" value="zf-RING_2"/>
    <property type="match status" value="1"/>
</dbReference>
<evidence type="ECO:0000313" key="12">
    <source>
        <dbReference type="RefSeq" id="XP_020114196.1"/>
    </source>
</evidence>
<evidence type="ECO:0000256" key="4">
    <source>
        <dbReference type="ARBA" id="ARBA00022723"/>
    </source>
</evidence>
<evidence type="ECO:0000256" key="6">
    <source>
        <dbReference type="ARBA" id="ARBA00022786"/>
    </source>
</evidence>
<evidence type="ECO:0000256" key="9">
    <source>
        <dbReference type="SAM" id="MobiDB-lite"/>
    </source>
</evidence>
<evidence type="ECO:0000256" key="7">
    <source>
        <dbReference type="ARBA" id="ARBA00022833"/>
    </source>
</evidence>
<dbReference type="GeneID" id="109728241"/>
<dbReference type="SUPFAM" id="SSF57850">
    <property type="entry name" value="RING/U-box"/>
    <property type="match status" value="1"/>
</dbReference>
<keyword evidence="5 8" id="KW-0863">Zinc-finger</keyword>
<dbReference type="AlphaFoldDB" id="A0A6P5GZR2"/>
<reference evidence="12" key="2">
    <citation type="submission" date="2025-08" db="UniProtKB">
        <authorList>
            <consortium name="RefSeq"/>
        </authorList>
    </citation>
    <scope>IDENTIFICATION</scope>
    <source>
        <tissue evidence="12">Leaf</tissue>
    </source>
</reference>
<dbReference type="PANTHER" id="PTHR15710">
    <property type="entry name" value="E3 UBIQUITIN-PROTEIN LIGASE PRAJA"/>
    <property type="match status" value="1"/>
</dbReference>
<feature type="region of interest" description="Disordered" evidence="9">
    <location>
        <begin position="70"/>
        <end position="93"/>
    </location>
</feature>
<dbReference type="RefSeq" id="XP_020114196.1">
    <property type="nucleotide sequence ID" value="XM_020258607.1"/>
</dbReference>